<reference evidence="1 2" key="1">
    <citation type="submission" date="2021-11" db="EMBL/GenBank/DDBJ databases">
        <title>Whole genome of Geoglobus acetivorans.</title>
        <authorList>
            <person name="Liu D."/>
        </authorList>
    </citation>
    <scope>NUCLEOTIDE SEQUENCE [LARGE SCALE GENOMIC DNA]</scope>
    <source>
        <strain evidence="1 2">SBH6</strain>
    </source>
</reference>
<keyword evidence="2" id="KW-1185">Reference proteome</keyword>
<dbReference type="EMBL" id="CP087714">
    <property type="protein sequence ID" value="XAT64104.1"/>
    <property type="molecule type" value="Genomic_DNA"/>
</dbReference>
<evidence type="ECO:0008006" key="3">
    <source>
        <dbReference type="Google" id="ProtNLM"/>
    </source>
</evidence>
<proteinExistence type="predicted"/>
<name>A0ABZ3H484_GEOAI</name>
<protein>
    <recommendedName>
        <fullName evidence="3">Lipoprotein</fullName>
    </recommendedName>
</protein>
<accession>A0ABZ3H484</accession>
<dbReference type="Proteomes" id="UP001492541">
    <property type="component" value="Chromosome"/>
</dbReference>
<dbReference type="PROSITE" id="PS51257">
    <property type="entry name" value="PROKAR_LIPOPROTEIN"/>
    <property type="match status" value="1"/>
</dbReference>
<sequence>MRYTLIVALIAIALFSGCAGKEEVKAPVIKVEFQHYLIDGKHVLKIENISKDFVNVDDVSFTLYPEFPGIHVFGIYSKGVTPVYVIDINKEGRLVGYVGFEKDKLPSENESVMVIVAVRNEKGDDLAIAQGVLKWT</sequence>
<evidence type="ECO:0000313" key="1">
    <source>
        <dbReference type="EMBL" id="XAT64104.1"/>
    </source>
</evidence>
<organism evidence="1 2">
    <name type="scientific">Geoglobus acetivorans</name>
    <dbReference type="NCBI Taxonomy" id="565033"/>
    <lineage>
        <taxon>Archaea</taxon>
        <taxon>Methanobacteriati</taxon>
        <taxon>Methanobacteriota</taxon>
        <taxon>Archaeoglobi</taxon>
        <taxon>Archaeoglobales</taxon>
        <taxon>Archaeoglobaceae</taxon>
        <taxon>Geoglobus</taxon>
    </lineage>
</organism>
<dbReference type="RefSeq" id="WP_193806458.1">
    <property type="nucleotide sequence ID" value="NZ_CP087714.1"/>
</dbReference>
<evidence type="ECO:0000313" key="2">
    <source>
        <dbReference type="Proteomes" id="UP001492541"/>
    </source>
</evidence>
<dbReference type="GeneID" id="90448356"/>
<gene>
    <name evidence="1" type="ORF">LPQ35_01685</name>
</gene>